<dbReference type="Pfam" id="PF03810">
    <property type="entry name" value="IBN_N"/>
    <property type="match status" value="1"/>
</dbReference>
<evidence type="ECO:0000256" key="4">
    <source>
        <dbReference type="ARBA" id="ARBA00022490"/>
    </source>
</evidence>
<evidence type="ECO:0000256" key="6">
    <source>
        <dbReference type="ARBA" id="ARBA00022927"/>
    </source>
</evidence>
<dbReference type="GO" id="GO:0006606">
    <property type="term" value="P:protein import into nucleus"/>
    <property type="evidence" value="ECO:0007669"/>
    <property type="project" value="InterPro"/>
</dbReference>
<sequence length="1049" mass="117100">MQTEAEIPMPSPANIENSYEDMNFPIALRKGVQMAMEVTQILLNAQAVDGTVRKQAEENLRQFQEQNLPSFLFSLAGELANDEKPAESRKLAGLILKNALDAKEQHRKIEFVQRWLSLEPTVKAQIKAFLLRTLSSPSLDARSTASQVIAKVAGIELPHKQWPELVGSLLSNIHQLPAPTRQATLETLGYICEEVSPDVVDQDHVNKILTAVVQGMSSSESNNEVKLAAVRALYNALGFAQANFSNDMERDFIMRVVFETTLSLDMKIRRAAFECLVAIASTYYEKLAPYIQDIFNITAKAVKEDEEPVALQAIEFWSSICDEEIDILEEYSGDSNIPCFYFIKQALPVLVPMLLETLLKQEEDQDQDEGAWNIAMSGGTCLGLVARTVGDDIVPLVMPFIEENITKPDWRQREAATYSFGSILEGPSPEKLVPLVNVALNFMLTALLKDPSNHVKDTTAWTLGRMFEFLHGSALETPIITQANCQQIITVLLQSMKDVPNVAEKACGALYFLAQGYEDAGSSNSPLTPFFQDIVQSLLTVTHRDDAVESRLRTAAYEALNEVVRCSTDETAPMVVQLVPLIMMELHQTLENQNISTDERQNELQGLLCGCLQYADQMMTLFIRVFASRSATAQEEAMLAIGALAYATGSDFAKYMPEFYKYLEMGLQNFEDYQVCAITVGVVGDVCRALEEKMLPYCDRIMTQLLKDLSSNQLHRSVKPPIFSCFGDIALAIGENFEKYLLYSMPMLQSAAELSAHTIGADDDMADYTNSLRNGILEAYSGIFQGFKGSPKTQLLMPYAPHVLQFLDSLYVEKDMDDVLTKTAIGVLGDLADTLGSNAGPLIQQSASSKDFLKECLSSDDHLIKESAEWAKRRNRVDANIPRIERFVEFPVTKSTAFIASPFLSPRVGARIFSHFKPCEKCHCFNMLEWQLRQVFGVQIDSRSKSPDVLKNKVEKVGTKLRGWKAKLLSQSAINSVLQSTLIYQLSVLPMPEKYYTQLDSLAANFYWGFKNNKPGMHLLSKARIFRRKDCGGLGLRQSSLFNKALIAK</sequence>
<feature type="domain" description="Importin N-terminal" evidence="7">
    <location>
        <begin position="56"/>
        <end position="136"/>
    </location>
</feature>
<dbReference type="Pfam" id="PF25574">
    <property type="entry name" value="TPR_IMB1"/>
    <property type="match status" value="1"/>
</dbReference>
<dbReference type="InterPro" id="IPR011989">
    <property type="entry name" value="ARM-like"/>
</dbReference>
<dbReference type="GO" id="GO:0031267">
    <property type="term" value="F:small GTPase binding"/>
    <property type="evidence" value="ECO:0007669"/>
    <property type="project" value="InterPro"/>
</dbReference>
<keyword evidence="6" id="KW-0653">Protein transport</keyword>
<dbReference type="InterPro" id="IPR040122">
    <property type="entry name" value="Importin_beta"/>
</dbReference>
<dbReference type="Proteomes" id="UP000634136">
    <property type="component" value="Unassembled WGS sequence"/>
</dbReference>
<keyword evidence="5" id="KW-0677">Repeat</keyword>
<dbReference type="AlphaFoldDB" id="A0A834WAY8"/>
<proteinExistence type="inferred from homology"/>
<dbReference type="InterPro" id="IPR001494">
    <property type="entry name" value="Importin-beta_N"/>
</dbReference>
<evidence type="ECO:0000256" key="1">
    <source>
        <dbReference type="ARBA" id="ARBA00004496"/>
    </source>
</evidence>
<dbReference type="OrthoDB" id="10263328at2759"/>
<accession>A0A834WAY8</accession>
<dbReference type="InterPro" id="IPR016024">
    <property type="entry name" value="ARM-type_fold"/>
</dbReference>
<dbReference type="GO" id="GO:0005737">
    <property type="term" value="C:cytoplasm"/>
    <property type="evidence" value="ECO:0007669"/>
    <property type="project" value="UniProtKB-SubCell"/>
</dbReference>
<evidence type="ECO:0000256" key="3">
    <source>
        <dbReference type="ARBA" id="ARBA00022448"/>
    </source>
</evidence>
<protein>
    <submittedName>
        <fullName evidence="8">Importin subunit beta-1-like</fullName>
    </submittedName>
</protein>
<evidence type="ECO:0000256" key="5">
    <source>
        <dbReference type="ARBA" id="ARBA00022737"/>
    </source>
</evidence>
<evidence type="ECO:0000259" key="7">
    <source>
        <dbReference type="PROSITE" id="PS50166"/>
    </source>
</evidence>
<comment type="caution">
    <text evidence="8">The sequence shown here is derived from an EMBL/GenBank/DDBJ whole genome shotgun (WGS) entry which is preliminary data.</text>
</comment>
<keyword evidence="3" id="KW-0813">Transport</keyword>
<dbReference type="Pfam" id="PF13513">
    <property type="entry name" value="HEAT_EZ"/>
    <property type="match status" value="1"/>
</dbReference>
<evidence type="ECO:0000313" key="8">
    <source>
        <dbReference type="EMBL" id="KAF7810529.1"/>
    </source>
</evidence>
<keyword evidence="9" id="KW-1185">Reference proteome</keyword>
<gene>
    <name evidence="8" type="ORF">G2W53_037272</name>
</gene>
<dbReference type="SMART" id="SM00913">
    <property type="entry name" value="IBN_N"/>
    <property type="match status" value="1"/>
</dbReference>
<dbReference type="PROSITE" id="PS50166">
    <property type="entry name" value="IMPORTIN_B_NT"/>
    <property type="match status" value="1"/>
</dbReference>
<dbReference type="SUPFAM" id="SSF48371">
    <property type="entry name" value="ARM repeat"/>
    <property type="match status" value="1"/>
</dbReference>
<reference evidence="8" key="1">
    <citation type="submission" date="2020-09" db="EMBL/GenBank/DDBJ databases">
        <title>Genome-Enabled Discovery of Anthraquinone Biosynthesis in Senna tora.</title>
        <authorList>
            <person name="Kang S.-H."/>
            <person name="Pandey R.P."/>
            <person name="Lee C.-M."/>
            <person name="Sim J.-S."/>
            <person name="Jeong J.-T."/>
            <person name="Choi B.-S."/>
            <person name="Jung M."/>
            <person name="Ginzburg D."/>
            <person name="Zhao K."/>
            <person name="Won S.Y."/>
            <person name="Oh T.-J."/>
            <person name="Yu Y."/>
            <person name="Kim N.-H."/>
            <person name="Lee O.R."/>
            <person name="Lee T.-H."/>
            <person name="Bashyal P."/>
            <person name="Kim T.-S."/>
            <person name="Lee W.-H."/>
            <person name="Kawkins C."/>
            <person name="Kim C.-K."/>
            <person name="Kim J.S."/>
            <person name="Ahn B.O."/>
            <person name="Rhee S.Y."/>
            <person name="Sohng J.K."/>
        </authorList>
    </citation>
    <scope>NUCLEOTIDE SEQUENCE</scope>
    <source>
        <tissue evidence="8">Leaf</tissue>
    </source>
</reference>
<comment type="subcellular location">
    <subcellularLocation>
        <location evidence="1">Cytoplasm</location>
    </subcellularLocation>
</comment>
<evidence type="ECO:0000313" key="9">
    <source>
        <dbReference type="Proteomes" id="UP000634136"/>
    </source>
</evidence>
<keyword evidence="4" id="KW-0963">Cytoplasm</keyword>
<dbReference type="PANTHER" id="PTHR10527">
    <property type="entry name" value="IMPORTIN BETA"/>
    <property type="match status" value="1"/>
</dbReference>
<dbReference type="InterPro" id="IPR058584">
    <property type="entry name" value="IMB1_TNPO1-like_TPR"/>
</dbReference>
<evidence type="ECO:0000256" key="2">
    <source>
        <dbReference type="ARBA" id="ARBA00010907"/>
    </source>
</evidence>
<comment type="similarity">
    <text evidence="2">Belongs to the importin beta family. Importin beta-1 subfamily.</text>
</comment>
<dbReference type="FunFam" id="1.25.10.10:FF:000027">
    <property type="entry name" value="Importin subunit beta-1"/>
    <property type="match status" value="1"/>
</dbReference>
<dbReference type="EMBL" id="JAAIUW010000011">
    <property type="protein sequence ID" value="KAF7810529.1"/>
    <property type="molecule type" value="Genomic_DNA"/>
</dbReference>
<dbReference type="Gene3D" id="1.25.10.10">
    <property type="entry name" value="Leucine-rich Repeat Variant"/>
    <property type="match status" value="1"/>
</dbReference>
<organism evidence="8 9">
    <name type="scientific">Senna tora</name>
    <dbReference type="NCBI Taxonomy" id="362788"/>
    <lineage>
        <taxon>Eukaryota</taxon>
        <taxon>Viridiplantae</taxon>
        <taxon>Streptophyta</taxon>
        <taxon>Embryophyta</taxon>
        <taxon>Tracheophyta</taxon>
        <taxon>Spermatophyta</taxon>
        <taxon>Magnoliopsida</taxon>
        <taxon>eudicotyledons</taxon>
        <taxon>Gunneridae</taxon>
        <taxon>Pentapetalae</taxon>
        <taxon>rosids</taxon>
        <taxon>fabids</taxon>
        <taxon>Fabales</taxon>
        <taxon>Fabaceae</taxon>
        <taxon>Caesalpinioideae</taxon>
        <taxon>Cassia clade</taxon>
        <taxon>Senna</taxon>
    </lineage>
</organism>
<name>A0A834WAY8_9FABA</name>